<dbReference type="InterPro" id="IPR020845">
    <property type="entry name" value="AMP-binding_CS"/>
</dbReference>
<feature type="domain" description="AMP-binding enzyme C-terminal" evidence="2">
    <location>
        <begin position="425"/>
        <end position="499"/>
    </location>
</feature>
<reference evidence="3 4" key="1">
    <citation type="submission" date="2020-08" db="EMBL/GenBank/DDBJ databases">
        <title>Genome sequencing of Purple Non-Sulfur Bacteria from various extreme environments.</title>
        <authorList>
            <person name="Mayer M."/>
        </authorList>
    </citation>
    <scope>NUCLEOTIDE SEQUENCE [LARGE SCALE GENOMIC DNA]</scope>
    <source>
        <strain evidence="3 4">JA135</strain>
    </source>
</reference>
<organism evidence="3 4">
    <name type="scientific">Roseospira goensis</name>
    <dbReference type="NCBI Taxonomy" id="391922"/>
    <lineage>
        <taxon>Bacteria</taxon>
        <taxon>Pseudomonadati</taxon>
        <taxon>Pseudomonadota</taxon>
        <taxon>Alphaproteobacteria</taxon>
        <taxon>Rhodospirillales</taxon>
        <taxon>Rhodospirillaceae</taxon>
        <taxon>Roseospira</taxon>
    </lineage>
</organism>
<dbReference type="InterPro" id="IPR000873">
    <property type="entry name" value="AMP-dep_synth/lig_dom"/>
</dbReference>
<dbReference type="Proteomes" id="UP000555728">
    <property type="component" value="Unassembled WGS sequence"/>
</dbReference>
<dbReference type="RefSeq" id="WP_184432116.1">
    <property type="nucleotide sequence ID" value="NZ_JACIGI010000005.1"/>
</dbReference>
<evidence type="ECO:0000313" key="3">
    <source>
        <dbReference type="EMBL" id="MBB4285173.1"/>
    </source>
</evidence>
<dbReference type="InterPro" id="IPR045851">
    <property type="entry name" value="AMP-bd_C_sf"/>
</dbReference>
<keyword evidence="4" id="KW-1185">Reference proteome</keyword>
<dbReference type="PANTHER" id="PTHR43767">
    <property type="entry name" value="LONG-CHAIN-FATTY-ACID--COA LIGASE"/>
    <property type="match status" value="1"/>
</dbReference>
<dbReference type="SUPFAM" id="SSF56801">
    <property type="entry name" value="Acetyl-CoA synthetase-like"/>
    <property type="match status" value="1"/>
</dbReference>
<dbReference type="InterPro" id="IPR042099">
    <property type="entry name" value="ANL_N_sf"/>
</dbReference>
<evidence type="ECO:0000313" key="4">
    <source>
        <dbReference type="Proteomes" id="UP000555728"/>
    </source>
</evidence>
<sequence>MRPIDYLYRGARRHPEAPAVITPSETLSTRALAARVDALAAGLQALDPTPGGRVGVCARVTVEHMLALLAVMAAGKVWVPLNPRDSRPDLDAKIAATRPGLLIADAPCLDRFTVPVGTPLIVGEPPPGTAPGTTSAGAGADTVAGLIARHRGARPVEHPYSLADTQAIKFTGGTSGRPKGVMQPMRAWLTGAASAVHTLGLTAADRYLMATPITHAASTYVCPLLAAGGALVFLEEQPTAETIVAALAAGSATLTFVPPTLLYAMMAAVGPGGARFPALRHLIYGGAPMPPARIREAQALFGPVIATSYGQTEAPQMIAINTGPEMADPANVAAAGRPTLLTRVGIMDPDGRLLPPGETGEIVVQGGLVMTGYLDMPDETARTIVDGWLHTGDIGLLDERDYLVIKDRLRDVIITGGFNVYPLDVEDALNRHPDIAEACVFGLPDDRWGERVVAAVCPRPGAAPSEAAVIAWAKDRLGSVKAPKEVHILPDLPRSPVGKVLKRAVRARVAAPTVD</sequence>
<feature type="domain" description="AMP-dependent synthetase/ligase" evidence="1">
    <location>
        <begin position="9"/>
        <end position="374"/>
    </location>
</feature>
<keyword evidence="3" id="KW-0436">Ligase</keyword>
<protein>
    <submittedName>
        <fullName evidence="3">Acyl-CoA synthetase (AMP-forming)/AMP-acid ligase II</fullName>
    </submittedName>
</protein>
<dbReference type="AlphaFoldDB" id="A0A7W6RXS3"/>
<dbReference type="GO" id="GO:0016877">
    <property type="term" value="F:ligase activity, forming carbon-sulfur bonds"/>
    <property type="evidence" value="ECO:0007669"/>
    <property type="project" value="UniProtKB-ARBA"/>
</dbReference>
<dbReference type="Pfam" id="PF13193">
    <property type="entry name" value="AMP-binding_C"/>
    <property type="match status" value="1"/>
</dbReference>
<name>A0A7W6RXS3_9PROT</name>
<dbReference type="InterPro" id="IPR050237">
    <property type="entry name" value="ATP-dep_AMP-bd_enzyme"/>
</dbReference>
<accession>A0A7W6RXS3</accession>
<dbReference type="PANTHER" id="PTHR43767:SF7">
    <property type="entry name" value="MEDIUM_LONG-CHAIN-FATTY-ACID--COA LIGASE FADD8"/>
    <property type="match status" value="1"/>
</dbReference>
<dbReference type="EMBL" id="JACIGI010000005">
    <property type="protein sequence ID" value="MBB4285173.1"/>
    <property type="molecule type" value="Genomic_DNA"/>
</dbReference>
<comment type="caution">
    <text evidence="3">The sequence shown here is derived from an EMBL/GenBank/DDBJ whole genome shotgun (WGS) entry which is preliminary data.</text>
</comment>
<evidence type="ECO:0000259" key="1">
    <source>
        <dbReference type="Pfam" id="PF00501"/>
    </source>
</evidence>
<dbReference type="InterPro" id="IPR025110">
    <property type="entry name" value="AMP-bd_C"/>
</dbReference>
<proteinExistence type="predicted"/>
<dbReference type="Pfam" id="PF00501">
    <property type="entry name" value="AMP-binding"/>
    <property type="match status" value="1"/>
</dbReference>
<gene>
    <name evidence="3" type="ORF">GGD88_000890</name>
</gene>
<dbReference type="PROSITE" id="PS00455">
    <property type="entry name" value="AMP_BINDING"/>
    <property type="match status" value="1"/>
</dbReference>
<evidence type="ECO:0000259" key="2">
    <source>
        <dbReference type="Pfam" id="PF13193"/>
    </source>
</evidence>
<dbReference type="Gene3D" id="3.30.300.30">
    <property type="match status" value="1"/>
</dbReference>
<dbReference type="Gene3D" id="3.40.50.12780">
    <property type="entry name" value="N-terminal domain of ligase-like"/>
    <property type="match status" value="1"/>
</dbReference>